<dbReference type="Gene3D" id="1.10.10.10">
    <property type="entry name" value="Winged helix-like DNA-binding domain superfamily/Winged helix DNA-binding domain"/>
    <property type="match status" value="1"/>
</dbReference>
<dbReference type="SUPFAM" id="SSF48452">
    <property type="entry name" value="TPR-like"/>
    <property type="match status" value="1"/>
</dbReference>
<proteinExistence type="predicted"/>
<keyword evidence="2" id="KW-0238">DNA-binding</keyword>
<dbReference type="SUPFAM" id="SSF46894">
    <property type="entry name" value="C-terminal effector domain of the bipartite response regulators"/>
    <property type="match status" value="1"/>
</dbReference>
<dbReference type="PROSITE" id="PS50043">
    <property type="entry name" value="HTH_LUXR_2"/>
    <property type="match status" value="1"/>
</dbReference>
<dbReference type="InterPro" id="IPR000792">
    <property type="entry name" value="Tscrpt_reg_LuxR_C"/>
</dbReference>
<dbReference type="Proteomes" id="UP001500213">
    <property type="component" value="Unassembled WGS sequence"/>
</dbReference>
<gene>
    <name evidence="5" type="ORF">GCM10022288_15050</name>
</gene>
<evidence type="ECO:0000313" key="5">
    <source>
        <dbReference type="EMBL" id="GAA4188552.1"/>
    </source>
</evidence>
<sequence>MATAATREQLRSAVERVSSLALEPHARVGSVLIYGPEGYQSAALLRDSIRLLEDWTLVTAVADERERRTDWSFLEIVNASLARFGTQVVTPLSAPGSPDDPAVVGRSLARAFAAVGGPICLLAENIHFADQKSADAVLFAVRRNARRPHLLVMSTESLANPTARLLEGFAHSRPEHNELVRLPALSPGDIQEIAVERLGRPVAGRVARRFAADTDGNPTLVAALLDAYRSDVLEAPHPPAVDLDRGRVVPLLPSQQRALQSAAPGARTAAGIVAVLREPTAVTTVGRIAAWLGLTEAFGAFDLDAAERSGLVHVMEETAVPTVAPPTRVAADCIAADIPLERRREIHAAAADVLTGPAQLRHRIGAARPEDTALVADLLEAARTRVSVGDGEHGMSLALAALQLATPGAEYEHALLFVGTLAIRLHEHQRIFHLKGDLASLPATALRDAILADLEVVTGHREAGIERALAVIAARGGSPSLRALAAHSAAMLPLYDAINDQHESIAEHVALARWVLAEAPARPQEVEQDLRWIVRPADNELWLTAWELVAAARLRDAERLADRMSRIDRLLRGSPDSPAAVDALVYQARTFLYAGRVTDAANRLHRVIRVAAGFPGSWLRHMALTMHAHVLFLIGDWEKSLLSGRMALDSAFDDPYPATLPTAYAVSGLVSAARAEVDQVRHIERMLSLLPDSGGGAVPYDPDLPDLLRAELALAVGDPLAQFQATETARVATRRGSVWSWLSLHIDALLKLGRTAEAISIANEALSGDSPWSRSPLAVSRLRARIALASRDFEQANRLYAGVVRSHTAAGLPFSLARDRVDYAESLRASGESALALEQLEQAAAVFRTLKASTYLLRTLESMDALVDGPVPEGGAAPAAAPLSESADLAELTAREREVALAVAGGLTNREVAELLYVSVTTVNFHVRNILGKLGLRSRRELRAIVHRGEGPVRS</sequence>
<reference evidence="6" key="1">
    <citation type="journal article" date="2019" name="Int. J. Syst. Evol. Microbiol.">
        <title>The Global Catalogue of Microorganisms (GCM) 10K type strain sequencing project: providing services to taxonomists for standard genome sequencing and annotation.</title>
        <authorList>
            <consortium name="The Broad Institute Genomics Platform"/>
            <consortium name="The Broad Institute Genome Sequencing Center for Infectious Disease"/>
            <person name="Wu L."/>
            <person name="Ma J."/>
        </authorList>
    </citation>
    <scope>NUCLEOTIDE SEQUENCE [LARGE SCALE GENOMIC DNA]</scope>
    <source>
        <strain evidence="6">JCM 17593</strain>
    </source>
</reference>
<keyword evidence="1" id="KW-0805">Transcription regulation</keyword>
<protein>
    <submittedName>
        <fullName evidence="5">LuxR family transcriptional regulator</fullName>
    </submittedName>
</protein>
<name>A0ABP8AR53_9MICO</name>
<dbReference type="PANTHER" id="PTHR44688">
    <property type="entry name" value="DNA-BINDING TRANSCRIPTIONAL ACTIVATOR DEVR_DOSR"/>
    <property type="match status" value="1"/>
</dbReference>
<keyword evidence="3" id="KW-0804">Transcription</keyword>
<evidence type="ECO:0000256" key="3">
    <source>
        <dbReference type="ARBA" id="ARBA00023163"/>
    </source>
</evidence>
<dbReference type="Gene3D" id="1.25.40.10">
    <property type="entry name" value="Tetratricopeptide repeat domain"/>
    <property type="match status" value="1"/>
</dbReference>
<evidence type="ECO:0000313" key="6">
    <source>
        <dbReference type="Proteomes" id="UP001500213"/>
    </source>
</evidence>
<dbReference type="InterPro" id="IPR016032">
    <property type="entry name" value="Sig_transdc_resp-reg_C-effctor"/>
</dbReference>
<evidence type="ECO:0000256" key="2">
    <source>
        <dbReference type="ARBA" id="ARBA00023125"/>
    </source>
</evidence>
<dbReference type="PRINTS" id="PR00038">
    <property type="entry name" value="HTHLUXR"/>
</dbReference>
<dbReference type="Pfam" id="PF00196">
    <property type="entry name" value="GerE"/>
    <property type="match status" value="1"/>
</dbReference>
<dbReference type="PANTHER" id="PTHR44688:SF16">
    <property type="entry name" value="DNA-BINDING TRANSCRIPTIONAL ACTIVATOR DEVR_DOSR"/>
    <property type="match status" value="1"/>
</dbReference>
<organism evidence="5 6">
    <name type="scientific">Gryllotalpicola kribbensis</name>
    <dbReference type="NCBI Taxonomy" id="993084"/>
    <lineage>
        <taxon>Bacteria</taxon>
        <taxon>Bacillati</taxon>
        <taxon>Actinomycetota</taxon>
        <taxon>Actinomycetes</taxon>
        <taxon>Micrococcales</taxon>
        <taxon>Microbacteriaceae</taxon>
        <taxon>Gryllotalpicola</taxon>
    </lineage>
</organism>
<evidence type="ECO:0000259" key="4">
    <source>
        <dbReference type="PROSITE" id="PS50043"/>
    </source>
</evidence>
<evidence type="ECO:0000256" key="1">
    <source>
        <dbReference type="ARBA" id="ARBA00023015"/>
    </source>
</evidence>
<feature type="domain" description="HTH luxR-type" evidence="4">
    <location>
        <begin position="885"/>
        <end position="950"/>
    </location>
</feature>
<dbReference type="EMBL" id="BAABBX010000012">
    <property type="protein sequence ID" value="GAA4188552.1"/>
    <property type="molecule type" value="Genomic_DNA"/>
</dbReference>
<comment type="caution">
    <text evidence="5">The sequence shown here is derived from an EMBL/GenBank/DDBJ whole genome shotgun (WGS) entry which is preliminary data.</text>
</comment>
<accession>A0ABP8AR53</accession>
<dbReference type="PROSITE" id="PS00622">
    <property type="entry name" value="HTH_LUXR_1"/>
    <property type="match status" value="1"/>
</dbReference>
<keyword evidence="6" id="KW-1185">Reference proteome</keyword>
<dbReference type="SMART" id="SM00421">
    <property type="entry name" value="HTH_LUXR"/>
    <property type="match status" value="1"/>
</dbReference>
<dbReference type="InterPro" id="IPR036388">
    <property type="entry name" value="WH-like_DNA-bd_sf"/>
</dbReference>
<dbReference type="InterPro" id="IPR011990">
    <property type="entry name" value="TPR-like_helical_dom_sf"/>
</dbReference>
<dbReference type="CDD" id="cd06170">
    <property type="entry name" value="LuxR_C_like"/>
    <property type="match status" value="1"/>
</dbReference>